<dbReference type="Gene3D" id="2.10.70.10">
    <property type="entry name" value="Complement Module, domain 1"/>
    <property type="match status" value="1"/>
</dbReference>
<dbReference type="PROSITE" id="PS50184">
    <property type="entry name" value="VWFC_2"/>
    <property type="match status" value="1"/>
</dbReference>
<dbReference type="Pfam" id="PF23334">
    <property type="entry name" value="VWC2L_2nd"/>
    <property type="match status" value="2"/>
</dbReference>
<dbReference type="Gene3D" id="6.20.200.20">
    <property type="match status" value="2"/>
</dbReference>
<organism evidence="2 3">
    <name type="scientific">Rotaria magnacalcarata</name>
    <dbReference type="NCBI Taxonomy" id="392030"/>
    <lineage>
        <taxon>Eukaryota</taxon>
        <taxon>Metazoa</taxon>
        <taxon>Spiralia</taxon>
        <taxon>Gnathifera</taxon>
        <taxon>Rotifera</taxon>
        <taxon>Eurotatoria</taxon>
        <taxon>Bdelloidea</taxon>
        <taxon>Philodinida</taxon>
        <taxon>Philodinidae</taxon>
        <taxon>Rotaria</taxon>
    </lineage>
</organism>
<dbReference type="PANTHER" id="PTHR46439">
    <property type="entry name" value="CYSTEINE-RICH MOTOR NEURON 1 PROTEIN"/>
    <property type="match status" value="1"/>
</dbReference>
<feature type="non-terminal residue" evidence="2">
    <location>
        <position position="1"/>
    </location>
</feature>
<proteinExistence type="predicted"/>
<dbReference type="PANTHER" id="PTHR46439:SF1">
    <property type="entry name" value="CYSTEINE-RICH MOTOR NEURON 1 PROTEIN"/>
    <property type="match status" value="1"/>
</dbReference>
<dbReference type="InterPro" id="IPR001007">
    <property type="entry name" value="VWF_dom"/>
</dbReference>
<reference evidence="2" key="1">
    <citation type="submission" date="2021-02" db="EMBL/GenBank/DDBJ databases">
        <authorList>
            <person name="Nowell W R."/>
        </authorList>
    </citation>
    <scope>NUCLEOTIDE SEQUENCE</scope>
</reference>
<dbReference type="PROSITE" id="PS01208">
    <property type="entry name" value="VWFC_1"/>
    <property type="match status" value="1"/>
</dbReference>
<dbReference type="InterPro" id="IPR052624">
    <property type="entry name" value="CRIM1"/>
</dbReference>
<feature type="domain" description="VWFC" evidence="1">
    <location>
        <begin position="88"/>
        <end position="149"/>
    </location>
</feature>
<dbReference type="AlphaFoldDB" id="A0A8S3G4S1"/>
<evidence type="ECO:0000313" key="2">
    <source>
        <dbReference type="EMBL" id="CAF5152368.1"/>
    </source>
</evidence>
<name>A0A8S3G4S1_9BILA</name>
<dbReference type="Pfam" id="PF00093">
    <property type="entry name" value="VWC"/>
    <property type="match status" value="1"/>
</dbReference>
<comment type="caution">
    <text evidence="2">The sequence shown here is derived from an EMBL/GenBank/DDBJ whole genome shotgun (WGS) entry which is preliminary data.</text>
</comment>
<dbReference type="SUPFAM" id="SSF57603">
    <property type="entry name" value="FnI-like domain"/>
    <property type="match status" value="3"/>
</dbReference>
<sequence>LEDIPMLPEPTPSSQVCYASQYVTGEELEFDTCTKCTCLHNIAFCSVSLCPPLLCSSPIYDSSLCCPICPPKKFASLPNNELVTIDEGICILDDGVVKHSGELWKHDDCQSCLCSRGGGKVECFSQTCDQNLPCSNPILKKGQCCPFCLPPTAAVAVCIFNYVQYRSGEHWNVSECHSCQCLFGTIVCHQHKCPSLA</sequence>
<evidence type="ECO:0000313" key="3">
    <source>
        <dbReference type="Proteomes" id="UP000681967"/>
    </source>
</evidence>
<dbReference type="EMBL" id="CAJOBH010258675">
    <property type="protein sequence ID" value="CAF5152368.1"/>
    <property type="molecule type" value="Genomic_DNA"/>
</dbReference>
<gene>
    <name evidence="2" type="ORF">BYL167_LOCUS72553</name>
</gene>
<dbReference type="GO" id="GO:0005886">
    <property type="term" value="C:plasma membrane"/>
    <property type="evidence" value="ECO:0007669"/>
    <property type="project" value="TreeGrafter"/>
</dbReference>
<dbReference type="Proteomes" id="UP000681967">
    <property type="component" value="Unassembled WGS sequence"/>
</dbReference>
<evidence type="ECO:0000259" key="1">
    <source>
        <dbReference type="PROSITE" id="PS50184"/>
    </source>
</evidence>
<dbReference type="SMART" id="SM00214">
    <property type="entry name" value="VWC"/>
    <property type="match status" value="3"/>
</dbReference>
<protein>
    <recommendedName>
        <fullName evidence="1">VWFC domain-containing protein</fullName>
    </recommendedName>
</protein>
<feature type="non-terminal residue" evidence="2">
    <location>
        <position position="197"/>
    </location>
</feature>
<accession>A0A8S3G4S1</accession>